<evidence type="ECO:0000256" key="1">
    <source>
        <dbReference type="SAM" id="MobiDB-lite"/>
    </source>
</evidence>
<dbReference type="Proteomes" id="UP000283832">
    <property type="component" value="Unassembled WGS sequence"/>
</dbReference>
<reference evidence="2 3" key="1">
    <citation type="submission" date="2018-08" db="EMBL/GenBank/DDBJ databases">
        <title>Jishengella sp. nov., isolated from a root of Azadirachta indica A. Juss. var. siamensis Valenton.</title>
        <authorList>
            <person name="Kuncharoen N."/>
            <person name="Tanasupawat S."/>
            <person name="Kudo T."/>
            <person name="Ohkuma M."/>
        </authorList>
    </citation>
    <scope>NUCLEOTIDE SEQUENCE [LARGE SCALE GENOMIC DNA]</scope>
    <source>
        <strain evidence="2 3">AZ1-13</strain>
    </source>
</reference>
<feature type="region of interest" description="Disordered" evidence="1">
    <location>
        <begin position="148"/>
        <end position="177"/>
    </location>
</feature>
<accession>A0A418MNW0</accession>
<name>A0A418MNW0_9ACTN</name>
<feature type="compositionally biased region" description="Polar residues" evidence="1">
    <location>
        <begin position="162"/>
        <end position="177"/>
    </location>
</feature>
<gene>
    <name evidence="2" type="ORF">D2L64_24570</name>
</gene>
<evidence type="ECO:0000313" key="2">
    <source>
        <dbReference type="EMBL" id="RIV32735.1"/>
    </source>
</evidence>
<protein>
    <submittedName>
        <fullName evidence="2">Uncharacterized protein</fullName>
    </submittedName>
</protein>
<dbReference type="OrthoDB" id="4152030at2"/>
<dbReference type="RefSeq" id="WP_119579574.1">
    <property type="nucleotide sequence ID" value="NZ_QXEC01000034.1"/>
</dbReference>
<sequence length="177" mass="18498">MIPDDKLPGLVAAVRGTVTNPTAGLDRFEGAHILILGSAGLDRAANRLTASGVGHGACTPVRRPIQTPDGTRMVPGRYLEIDSDDPDAPRGRLSEGRVGIAENPTIEAHQVLRPRLGVSAVPTPSMPTAPSTWSSAYCAYPTTTCPVSSDATRHTSVVPRTPTATRGPSTSMTPQSH</sequence>
<organism evidence="2 3">
    <name type="scientific">Micromonospora radicis</name>
    <dbReference type="NCBI Taxonomy" id="1894971"/>
    <lineage>
        <taxon>Bacteria</taxon>
        <taxon>Bacillati</taxon>
        <taxon>Actinomycetota</taxon>
        <taxon>Actinomycetes</taxon>
        <taxon>Micromonosporales</taxon>
        <taxon>Micromonosporaceae</taxon>
        <taxon>Micromonospora</taxon>
    </lineage>
</organism>
<dbReference type="AlphaFoldDB" id="A0A418MNW0"/>
<comment type="caution">
    <text evidence="2">The sequence shown here is derived from an EMBL/GenBank/DDBJ whole genome shotgun (WGS) entry which is preliminary data.</text>
</comment>
<keyword evidence="3" id="KW-1185">Reference proteome</keyword>
<proteinExistence type="predicted"/>
<evidence type="ECO:0000313" key="3">
    <source>
        <dbReference type="Proteomes" id="UP000283832"/>
    </source>
</evidence>
<dbReference type="EMBL" id="QXEC01000034">
    <property type="protein sequence ID" value="RIV32735.1"/>
    <property type="molecule type" value="Genomic_DNA"/>
</dbReference>